<comment type="caution">
    <text evidence="3">The sequence shown here is derived from an EMBL/GenBank/DDBJ whole genome shotgun (WGS) entry which is preliminary data.</text>
</comment>
<evidence type="ECO:0000256" key="1">
    <source>
        <dbReference type="SAM" id="MobiDB-lite"/>
    </source>
</evidence>
<feature type="transmembrane region" description="Helical" evidence="2">
    <location>
        <begin position="22"/>
        <end position="41"/>
    </location>
</feature>
<evidence type="ECO:0000256" key="2">
    <source>
        <dbReference type="SAM" id="Phobius"/>
    </source>
</evidence>
<dbReference type="RefSeq" id="WP_138236308.1">
    <property type="nucleotide sequence ID" value="NZ_CP185860.1"/>
</dbReference>
<keyword evidence="2" id="KW-1133">Transmembrane helix</keyword>
<keyword evidence="2" id="KW-0472">Membrane</keyword>
<sequence>MVPMDVSAVTPFNTGSRTPDTVRLAIALAVALSVHAILIVIPISQNPRIPNAPANNRSPLEIRLMRSANTKARKKPKINALSVPNKSHNAENFKTVEAEQTPATSTPDIEVQKGLKANLLSTETVVSQSTTELKPEIHSARPLKPTDQPADSGAKSRSTVFDPELRKKLVHERNKIQKFHANDAAYMTATGKFVQQGDRCWDVVKLAPDDEIGGSEQWFRRKCPMNVSRPSSDTDRLAEKYGLP</sequence>
<protein>
    <submittedName>
        <fullName evidence="3">Uncharacterized protein</fullName>
    </submittedName>
</protein>
<dbReference type="EMBL" id="VANI01000014">
    <property type="protein sequence ID" value="TLM76423.1"/>
    <property type="molecule type" value="Genomic_DNA"/>
</dbReference>
<gene>
    <name evidence="3" type="ORF">FDY93_13665</name>
</gene>
<feature type="region of interest" description="Disordered" evidence="1">
    <location>
        <begin position="130"/>
        <end position="162"/>
    </location>
</feature>
<keyword evidence="2" id="KW-0812">Transmembrane</keyword>
<evidence type="ECO:0000313" key="4">
    <source>
        <dbReference type="Proteomes" id="UP000306791"/>
    </source>
</evidence>
<proteinExistence type="predicted"/>
<accession>A0ABY2UFZ3</accession>
<organism evidence="3 4">
    <name type="scientific">Microbulbifer harenosus</name>
    <dbReference type="NCBI Taxonomy" id="2576840"/>
    <lineage>
        <taxon>Bacteria</taxon>
        <taxon>Pseudomonadati</taxon>
        <taxon>Pseudomonadota</taxon>
        <taxon>Gammaproteobacteria</taxon>
        <taxon>Cellvibrionales</taxon>
        <taxon>Microbulbiferaceae</taxon>
        <taxon>Microbulbifer</taxon>
    </lineage>
</organism>
<keyword evidence="4" id="KW-1185">Reference proteome</keyword>
<evidence type="ECO:0000313" key="3">
    <source>
        <dbReference type="EMBL" id="TLM76423.1"/>
    </source>
</evidence>
<dbReference type="Proteomes" id="UP000306791">
    <property type="component" value="Unassembled WGS sequence"/>
</dbReference>
<name>A0ABY2UFZ3_9GAMM</name>
<reference evidence="3 4" key="1">
    <citation type="submission" date="2019-05" db="EMBL/GenBank/DDBJ databases">
        <title>Microbulbifer harenosus sp. nov., an alginate-degrading bacterium isolated from coastal sand.</title>
        <authorList>
            <person name="Huang H."/>
            <person name="Mo K."/>
            <person name="Bao S."/>
        </authorList>
    </citation>
    <scope>NUCLEOTIDE SEQUENCE [LARGE SCALE GENOMIC DNA]</scope>
    <source>
        <strain evidence="3 4">HB161719</strain>
    </source>
</reference>